<sequence length="668" mass="73347">MPSSASSSRQNHAEQLIARLNSVETPPESKLQDLRNMKNQIIGSRTKKLDYLSLGAVPCIVSILSIVVASMHSGGGGDELLELIAIQAAAIIGSFACRLESGVEAVLEAGACAFLMILITHQNEKVVDAVARSLKWIYQSKLAPKFYFLEEKNMEFLLSLLNSKNENVSCLGANIITRSCQTRMEQQALSGAGVITKLASLLDGSLSQREASLESLSVVMKKNPEIITKFLGYQNGGAVNFLTELIKDKHPRTRLLACACLIVIRNSCTTYLQDSRIKTGLVQTLLELLEDPDQVGDDAPFVLSSLIADKEDLQMIAFECQVIEKLCNYLEAGPFQAKRLQGIFLALADMCSELECCRDRAFSLEALIYIKDALKHDSADVRTAACIFLRNLSRSVKNMSAGHFTNANITSPMVQLLCDSCPSVQIAALGAICNMVIDFTARESIFMQGGLKQLVQLSKSMVSAIRVNAIWALRNLAFLVNNRCKEEILLELTMPTLTSLICDPETSVQEQALALVRNLVDGPSDSVKYVFDEAGLLLDAIGKKLHSTVKIEVLIQGMYVLSNIASGNEIEKEAAMNQLFPQCWNNTQTSFIKFLQSTDSRLRIAAVWALVNLTFPNSPGACRRVIKLLNAGIISQLKTMVNDPCLDVKTKNDKREMCLNLSTQTTTK</sequence>
<accession>A0A8S0RIL4</accession>
<keyword evidence="3" id="KW-0963">Cytoplasm</keyword>
<dbReference type="EMBL" id="CACTIH010003624">
    <property type="protein sequence ID" value="CAA2978999.1"/>
    <property type="molecule type" value="Genomic_DNA"/>
</dbReference>
<dbReference type="GO" id="GO:0043161">
    <property type="term" value="P:proteasome-mediated ubiquitin-dependent protein catabolic process"/>
    <property type="evidence" value="ECO:0007669"/>
    <property type="project" value="TreeGrafter"/>
</dbReference>
<dbReference type="InterPro" id="IPR000225">
    <property type="entry name" value="Armadillo"/>
</dbReference>
<evidence type="ECO:0000313" key="7">
    <source>
        <dbReference type="EMBL" id="CAA2978999.1"/>
    </source>
</evidence>
<evidence type="ECO:0000256" key="4">
    <source>
        <dbReference type="ARBA" id="ARBA00022737"/>
    </source>
</evidence>
<evidence type="ECO:0000256" key="2">
    <source>
        <dbReference type="ARBA" id="ARBA00004496"/>
    </source>
</evidence>
<dbReference type="Gene3D" id="1.25.10.10">
    <property type="entry name" value="Leucine-rich Repeat Variant"/>
    <property type="match status" value="3"/>
</dbReference>
<feature type="transmembrane region" description="Helical" evidence="6">
    <location>
        <begin position="51"/>
        <end position="71"/>
    </location>
</feature>
<protein>
    <submittedName>
        <fullName evidence="7">Armadillo repeat-containing 8 isoform X1</fullName>
    </submittedName>
</protein>
<dbReference type="InterPro" id="IPR016024">
    <property type="entry name" value="ARM-type_fold"/>
</dbReference>
<gene>
    <name evidence="7" type="ORF">OLEA9_A059231</name>
</gene>
<dbReference type="Proteomes" id="UP000594638">
    <property type="component" value="Unassembled WGS sequence"/>
</dbReference>
<dbReference type="Gramene" id="OE9A059231T1">
    <property type="protein sequence ID" value="OE9A059231C1"/>
    <property type="gene ID" value="OE9A059231"/>
</dbReference>
<comment type="subcellular location">
    <subcellularLocation>
        <location evidence="2">Cytoplasm</location>
    </subcellularLocation>
    <subcellularLocation>
        <location evidence="1">Nucleus</location>
    </subcellularLocation>
</comment>
<evidence type="ECO:0000256" key="3">
    <source>
        <dbReference type="ARBA" id="ARBA00022490"/>
    </source>
</evidence>
<evidence type="ECO:0000313" key="8">
    <source>
        <dbReference type="Proteomes" id="UP000594638"/>
    </source>
</evidence>
<comment type="caution">
    <text evidence="7">The sequence shown here is derived from an EMBL/GenBank/DDBJ whole genome shotgun (WGS) entry which is preliminary data.</text>
</comment>
<dbReference type="PANTHER" id="PTHR15651:SF7">
    <property type="entry name" value="ARMADILLO REPEAT-CONTAINING PROTEIN 8"/>
    <property type="match status" value="1"/>
</dbReference>
<proteinExistence type="predicted"/>
<keyword evidence="6" id="KW-0812">Transmembrane</keyword>
<dbReference type="SMART" id="SM00185">
    <property type="entry name" value="ARM"/>
    <property type="match status" value="4"/>
</dbReference>
<dbReference type="SUPFAM" id="SSF48371">
    <property type="entry name" value="ARM repeat"/>
    <property type="match status" value="1"/>
</dbReference>
<keyword evidence="8" id="KW-1185">Reference proteome</keyword>
<name>A0A8S0RIL4_OLEEU</name>
<dbReference type="GO" id="GO:0005737">
    <property type="term" value="C:cytoplasm"/>
    <property type="evidence" value="ECO:0007669"/>
    <property type="project" value="UniProtKB-SubCell"/>
</dbReference>
<dbReference type="GO" id="GO:0005634">
    <property type="term" value="C:nucleus"/>
    <property type="evidence" value="ECO:0007669"/>
    <property type="project" value="UniProtKB-SubCell"/>
</dbReference>
<dbReference type="InterPro" id="IPR038739">
    <property type="entry name" value="ARMC8/Vid28"/>
</dbReference>
<evidence type="ECO:0000256" key="5">
    <source>
        <dbReference type="ARBA" id="ARBA00023242"/>
    </source>
</evidence>
<dbReference type="AlphaFoldDB" id="A0A8S0RIL4"/>
<keyword evidence="4" id="KW-0677">Repeat</keyword>
<keyword evidence="6" id="KW-1133">Transmembrane helix</keyword>
<keyword evidence="6" id="KW-0472">Membrane</keyword>
<dbReference type="PANTHER" id="PTHR15651">
    <property type="entry name" value="ARMADILLO REPEAT-CONTAINING PROTEIN 8"/>
    <property type="match status" value="1"/>
</dbReference>
<dbReference type="InterPro" id="IPR011989">
    <property type="entry name" value="ARM-like"/>
</dbReference>
<reference evidence="7 8" key="1">
    <citation type="submission" date="2019-12" db="EMBL/GenBank/DDBJ databases">
        <authorList>
            <person name="Alioto T."/>
            <person name="Alioto T."/>
            <person name="Gomez Garrido J."/>
        </authorList>
    </citation>
    <scope>NUCLEOTIDE SEQUENCE [LARGE SCALE GENOMIC DNA]</scope>
</reference>
<dbReference type="Pfam" id="PF00514">
    <property type="entry name" value="Arm"/>
    <property type="match status" value="1"/>
</dbReference>
<keyword evidence="5" id="KW-0539">Nucleus</keyword>
<dbReference type="OrthoDB" id="5559898at2759"/>
<evidence type="ECO:0000256" key="1">
    <source>
        <dbReference type="ARBA" id="ARBA00004123"/>
    </source>
</evidence>
<organism evidence="7 8">
    <name type="scientific">Olea europaea subsp. europaea</name>
    <dbReference type="NCBI Taxonomy" id="158383"/>
    <lineage>
        <taxon>Eukaryota</taxon>
        <taxon>Viridiplantae</taxon>
        <taxon>Streptophyta</taxon>
        <taxon>Embryophyta</taxon>
        <taxon>Tracheophyta</taxon>
        <taxon>Spermatophyta</taxon>
        <taxon>Magnoliopsida</taxon>
        <taxon>eudicotyledons</taxon>
        <taxon>Gunneridae</taxon>
        <taxon>Pentapetalae</taxon>
        <taxon>asterids</taxon>
        <taxon>lamiids</taxon>
        <taxon>Lamiales</taxon>
        <taxon>Oleaceae</taxon>
        <taxon>Oleeae</taxon>
        <taxon>Olea</taxon>
    </lineage>
</organism>
<evidence type="ECO:0000256" key="6">
    <source>
        <dbReference type="SAM" id="Phobius"/>
    </source>
</evidence>
<dbReference type="GO" id="GO:0034657">
    <property type="term" value="C:GID complex"/>
    <property type="evidence" value="ECO:0007669"/>
    <property type="project" value="TreeGrafter"/>
</dbReference>